<dbReference type="PANTHER" id="PTHR13281">
    <property type="entry name" value="TRANSMEMBRANE PROTEIN 70, MITOCHONDRIAL"/>
    <property type="match status" value="1"/>
</dbReference>
<sequence>MRYYSLEGITCCDATFPVFSFCPHTKWHYSIFPMLNCRLQSVRPLTSVLRSRIVHATFGTTRALSTKHEPVTIYEGPLANVAKKLKLFSITSLGLGTGISPFIFMIDVPVPFVAKAALAGAAIVTSAASTGLIQWVMSPYVTKITTTCPEPVPTQLTLHTLNFFAKEHKTTVPTDVLTPSTRIFTSWMVTDPTVAEGMVGNKPAKPKMLFYVHPELCEEPGTMKDIVDQVGIGKGF</sequence>
<dbReference type="EMBL" id="JBCLYO010000004">
    <property type="protein sequence ID" value="KAL0090151.1"/>
    <property type="molecule type" value="Genomic_DNA"/>
</dbReference>
<reference evidence="2 3" key="1">
    <citation type="submission" date="2024-04" db="EMBL/GenBank/DDBJ databases">
        <title>Symmetric and asymmetric DNA N6-adenine methylation regulates different biological responses in Mucorales.</title>
        <authorList>
            <consortium name="Lawrence Berkeley National Laboratory"/>
            <person name="Lax C."/>
            <person name="Mondo S.J."/>
            <person name="Osorio-Concepcion M."/>
            <person name="Muszewska A."/>
            <person name="Corrochano-Luque M."/>
            <person name="Gutierrez G."/>
            <person name="Riley R."/>
            <person name="Lipzen A."/>
            <person name="Guo J."/>
            <person name="Hundley H."/>
            <person name="Amirebrahimi M."/>
            <person name="Ng V."/>
            <person name="Lorenzo-Gutierrez D."/>
            <person name="Binder U."/>
            <person name="Yang J."/>
            <person name="Song Y."/>
            <person name="Canovas D."/>
            <person name="Navarro E."/>
            <person name="Freitag M."/>
            <person name="Gabaldon T."/>
            <person name="Grigoriev I.V."/>
            <person name="Corrochano L.M."/>
            <person name="Nicolas F.E."/>
            <person name="Garre V."/>
        </authorList>
    </citation>
    <scope>NUCLEOTIDE SEQUENCE [LARGE SCALE GENOMIC DNA]</scope>
    <source>
        <strain evidence="2 3">L51</strain>
    </source>
</reference>
<keyword evidence="1" id="KW-0812">Transmembrane</keyword>
<name>A0ABR3B4G8_PHYBL</name>
<organism evidence="2 3">
    <name type="scientific">Phycomyces blakesleeanus</name>
    <dbReference type="NCBI Taxonomy" id="4837"/>
    <lineage>
        <taxon>Eukaryota</taxon>
        <taxon>Fungi</taxon>
        <taxon>Fungi incertae sedis</taxon>
        <taxon>Mucoromycota</taxon>
        <taxon>Mucoromycotina</taxon>
        <taxon>Mucoromycetes</taxon>
        <taxon>Mucorales</taxon>
        <taxon>Phycomycetaceae</taxon>
        <taxon>Phycomyces</taxon>
    </lineage>
</organism>
<keyword evidence="3" id="KW-1185">Reference proteome</keyword>
<dbReference type="Pfam" id="PF06979">
    <property type="entry name" value="TMEM70"/>
    <property type="match status" value="1"/>
</dbReference>
<dbReference type="InterPro" id="IPR045325">
    <property type="entry name" value="TMEM70/TMEM186/TMEM223"/>
</dbReference>
<accession>A0ABR3B4G8</accession>
<keyword evidence="1" id="KW-1133">Transmembrane helix</keyword>
<evidence type="ECO:0000256" key="1">
    <source>
        <dbReference type="SAM" id="Phobius"/>
    </source>
</evidence>
<feature type="transmembrane region" description="Helical" evidence="1">
    <location>
        <begin position="87"/>
        <end position="106"/>
    </location>
</feature>
<dbReference type="PANTHER" id="PTHR13281:SF0">
    <property type="entry name" value="TRANSMEMBRANE PROTEIN 70, MITOCHONDRIAL"/>
    <property type="match status" value="1"/>
</dbReference>
<dbReference type="Proteomes" id="UP001448207">
    <property type="component" value="Unassembled WGS sequence"/>
</dbReference>
<evidence type="ECO:0008006" key="4">
    <source>
        <dbReference type="Google" id="ProtNLM"/>
    </source>
</evidence>
<dbReference type="InterPro" id="IPR009724">
    <property type="entry name" value="TMEM70"/>
</dbReference>
<comment type="caution">
    <text evidence="2">The sequence shown here is derived from an EMBL/GenBank/DDBJ whole genome shotgun (WGS) entry which is preliminary data.</text>
</comment>
<proteinExistence type="predicted"/>
<gene>
    <name evidence="2" type="ORF">J3Q64DRAFT_1399171</name>
</gene>
<feature type="transmembrane region" description="Helical" evidence="1">
    <location>
        <begin position="112"/>
        <end position="133"/>
    </location>
</feature>
<evidence type="ECO:0000313" key="3">
    <source>
        <dbReference type="Proteomes" id="UP001448207"/>
    </source>
</evidence>
<keyword evidence="1" id="KW-0472">Membrane</keyword>
<evidence type="ECO:0000313" key="2">
    <source>
        <dbReference type="EMBL" id="KAL0090151.1"/>
    </source>
</evidence>
<protein>
    <recommendedName>
        <fullName evidence="4">Transmembrane protein</fullName>
    </recommendedName>
</protein>